<dbReference type="Gene3D" id="1.10.443.10">
    <property type="entry name" value="Intergrase catalytic core"/>
    <property type="match status" value="1"/>
</dbReference>
<dbReference type="InterPro" id="IPR010998">
    <property type="entry name" value="Integrase_recombinase_N"/>
</dbReference>
<dbReference type="SUPFAM" id="SSF56349">
    <property type="entry name" value="DNA breaking-rejoining enzymes"/>
    <property type="match status" value="1"/>
</dbReference>
<keyword evidence="5" id="KW-1185">Reference proteome</keyword>
<dbReference type="PANTHER" id="PTHR30349:SF91">
    <property type="entry name" value="INTA PROTEIN"/>
    <property type="match status" value="1"/>
</dbReference>
<reference evidence="5" key="1">
    <citation type="journal article" date="2019" name="Int. J. Syst. Evol. Microbiol.">
        <title>The Global Catalogue of Microorganisms (GCM) 10K type strain sequencing project: providing services to taxonomists for standard genome sequencing and annotation.</title>
        <authorList>
            <consortium name="The Broad Institute Genomics Platform"/>
            <consortium name="The Broad Institute Genome Sequencing Center for Infectious Disease"/>
            <person name="Wu L."/>
            <person name="Ma J."/>
        </authorList>
    </citation>
    <scope>NUCLEOTIDE SEQUENCE [LARGE SCALE GENOMIC DNA]</scope>
    <source>
        <strain evidence="5">CGMCC 4.7367</strain>
    </source>
</reference>
<dbReference type="InterPro" id="IPR013762">
    <property type="entry name" value="Integrase-like_cat_sf"/>
</dbReference>
<dbReference type="InterPro" id="IPR050090">
    <property type="entry name" value="Tyrosine_recombinase_XerCD"/>
</dbReference>
<name>A0ABQ3MFJ4_9PSEU</name>
<proteinExistence type="predicted"/>
<sequence length="410" mass="47046">MAGKARENGEGSIYPYRNGYAAYVWVTTPSGQRKRKYVYGLDRETVHTKWIKLQNEAKDGPVSTAVPKVGPYLFWWLDEIVKPSLAPLTHKTYETFVRVHIEPYLGEKELNFSVREGQLWMNKLARTCQCCNQGKDARRPEEKQRCCAIGKCCSELLTLRSLNDIRACLRSALTYALVEELIKRNVMKLVKVKRSGERQQKRKKKRRWTTAEAKTFLVSAREDDDPFYSAYVLVIAMAMRKGEVLGLPTGAADEVDQVLDISYQLQRVGGRLLHRETKTATSDDVLPTPSIAATAIRLRRKQREVDRKEADVSWQESGLLFTTRHGTPIEPRNFNRSWDRRCEKAGVPKITVHDGRRSCASLLAELNVHPSVIMRILRHANMRVTMEIYTEISDEETRKALQQLSESLDF</sequence>
<comment type="caution">
    <text evidence="4">The sequence shown here is derived from an EMBL/GenBank/DDBJ whole genome shotgun (WGS) entry which is preliminary data.</text>
</comment>
<evidence type="ECO:0000259" key="3">
    <source>
        <dbReference type="PROSITE" id="PS51898"/>
    </source>
</evidence>
<evidence type="ECO:0000256" key="2">
    <source>
        <dbReference type="ARBA" id="ARBA00023172"/>
    </source>
</evidence>
<dbReference type="Proteomes" id="UP000605568">
    <property type="component" value="Unassembled WGS sequence"/>
</dbReference>
<evidence type="ECO:0000313" key="4">
    <source>
        <dbReference type="EMBL" id="GHH43975.1"/>
    </source>
</evidence>
<protein>
    <submittedName>
        <fullName evidence="4">Site-specific integrase</fullName>
    </submittedName>
</protein>
<evidence type="ECO:0000256" key="1">
    <source>
        <dbReference type="ARBA" id="ARBA00023125"/>
    </source>
</evidence>
<dbReference type="Pfam" id="PF00589">
    <property type="entry name" value="Phage_integrase"/>
    <property type="match status" value="1"/>
</dbReference>
<dbReference type="InterPro" id="IPR011010">
    <property type="entry name" value="DNA_brk_join_enz"/>
</dbReference>
<accession>A0ABQ3MFJ4</accession>
<dbReference type="EMBL" id="BNAR01000006">
    <property type="protein sequence ID" value="GHH43975.1"/>
    <property type="molecule type" value="Genomic_DNA"/>
</dbReference>
<keyword evidence="1" id="KW-0238">DNA-binding</keyword>
<dbReference type="Gene3D" id="1.10.150.130">
    <property type="match status" value="1"/>
</dbReference>
<evidence type="ECO:0000313" key="5">
    <source>
        <dbReference type="Proteomes" id="UP000605568"/>
    </source>
</evidence>
<dbReference type="PANTHER" id="PTHR30349">
    <property type="entry name" value="PHAGE INTEGRASE-RELATED"/>
    <property type="match status" value="1"/>
</dbReference>
<keyword evidence="2" id="KW-0233">DNA recombination</keyword>
<dbReference type="CDD" id="cd01189">
    <property type="entry name" value="INT_ICEBs1_C_like"/>
    <property type="match status" value="1"/>
</dbReference>
<gene>
    <name evidence="4" type="ORF">GCM10017774_42620</name>
</gene>
<dbReference type="InterPro" id="IPR002104">
    <property type="entry name" value="Integrase_catalytic"/>
</dbReference>
<dbReference type="PROSITE" id="PS51898">
    <property type="entry name" value="TYR_RECOMBINASE"/>
    <property type="match status" value="1"/>
</dbReference>
<feature type="domain" description="Tyr recombinase" evidence="3">
    <location>
        <begin position="203"/>
        <end position="402"/>
    </location>
</feature>
<organism evidence="4 5">
    <name type="scientific">Lentzea cavernae</name>
    <dbReference type="NCBI Taxonomy" id="2020703"/>
    <lineage>
        <taxon>Bacteria</taxon>
        <taxon>Bacillati</taxon>
        <taxon>Actinomycetota</taxon>
        <taxon>Actinomycetes</taxon>
        <taxon>Pseudonocardiales</taxon>
        <taxon>Pseudonocardiaceae</taxon>
        <taxon>Lentzea</taxon>
    </lineage>
</organism>